<dbReference type="PANTHER" id="PTHR47979">
    <property type="entry name" value="DRAB11-RELATED"/>
    <property type="match status" value="1"/>
</dbReference>
<dbReference type="InterPro" id="IPR027417">
    <property type="entry name" value="P-loop_NTPase"/>
</dbReference>
<keyword evidence="2" id="KW-0342">GTP-binding</keyword>
<dbReference type="AlphaFoldDB" id="A0A7L3LS34"/>
<proteinExistence type="predicted"/>
<feature type="non-terminal residue" evidence="4">
    <location>
        <position position="103"/>
    </location>
</feature>
<dbReference type="PROSITE" id="PS51421">
    <property type="entry name" value="RAS"/>
    <property type="match status" value="1"/>
</dbReference>
<evidence type="ECO:0000256" key="3">
    <source>
        <dbReference type="SAM" id="MobiDB-lite"/>
    </source>
</evidence>
<keyword evidence="5" id="KW-1185">Reference proteome</keyword>
<dbReference type="Gene3D" id="3.40.50.300">
    <property type="entry name" value="P-loop containing nucleotide triphosphate hydrolases"/>
    <property type="match status" value="1"/>
</dbReference>
<dbReference type="OrthoDB" id="9989112at2759"/>
<dbReference type="GO" id="GO:0005525">
    <property type="term" value="F:GTP binding"/>
    <property type="evidence" value="ECO:0007669"/>
    <property type="project" value="UniProtKB-KW"/>
</dbReference>
<evidence type="ECO:0000256" key="2">
    <source>
        <dbReference type="ARBA" id="ARBA00023134"/>
    </source>
</evidence>
<protein>
    <submittedName>
        <fullName evidence="4">RAB42 protein</fullName>
    </submittedName>
</protein>
<dbReference type="Pfam" id="PF00071">
    <property type="entry name" value="Ras"/>
    <property type="match status" value="1"/>
</dbReference>
<dbReference type="InterPro" id="IPR001806">
    <property type="entry name" value="Small_GTPase"/>
</dbReference>
<dbReference type="GO" id="GO:0003924">
    <property type="term" value="F:GTPase activity"/>
    <property type="evidence" value="ECO:0007669"/>
    <property type="project" value="InterPro"/>
</dbReference>
<dbReference type="PRINTS" id="PR00449">
    <property type="entry name" value="RASTRNSFRMNG"/>
</dbReference>
<keyword evidence="1" id="KW-0547">Nucleotide-binding</keyword>
<comment type="caution">
    <text evidence="4">The sequence shown here is derived from an EMBL/GenBank/DDBJ whole genome shotgun (WGS) entry which is preliminary data.</text>
</comment>
<feature type="non-terminal residue" evidence="4">
    <location>
        <position position="1"/>
    </location>
</feature>
<evidence type="ECO:0000256" key="1">
    <source>
        <dbReference type="ARBA" id="ARBA00022741"/>
    </source>
</evidence>
<dbReference type="PROSITE" id="PS51419">
    <property type="entry name" value="RAB"/>
    <property type="match status" value="1"/>
</dbReference>
<dbReference type="Proteomes" id="UP000582182">
    <property type="component" value="Unassembled WGS sequence"/>
</dbReference>
<organism evidence="4 5">
    <name type="scientific">Turnix velox</name>
    <name type="common">Little buttonquail</name>
    <dbReference type="NCBI Taxonomy" id="2529409"/>
    <lineage>
        <taxon>Eukaryota</taxon>
        <taxon>Metazoa</taxon>
        <taxon>Chordata</taxon>
        <taxon>Craniata</taxon>
        <taxon>Vertebrata</taxon>
        <taxon>Euteleostomi</taxon>
        <taxon>Archelosauria</taxon>
        <taxon>Archosauria</taxon>
        <taxon>Dinosauria</taxon>
        <taxon>Saurischia</taxon>
        <taxon>Theropoda</taxon>
        <taxon>Coelurosauria</taxon>
        <taxon>Aves</taxon>
        <taxon>Neognathae</taxon>
        <taxon>Neoaves</taxon>
        <taxon>Charadriiformes</taxon>
        <taxon>Turnicidae</taxon>
        <taxon>Turnix</taxon>
    </lineage>
</organism>
<accession>A0A7L3LS34</accession>
<feature type="compositionally biased region" description="Polar residues" evidence="3">
    <location>
        <begin position="88"/>
        <end position="103"/>
    </location>
</feature>
<gene>
    <name evidence="4" type="primary">Rab42</name>
    <name evidence="4" type="ORF">TURVEL_R13477</name>
</gene>
<dbReference type="InterPro" id="IPR050209">
    <property type="entry name" value="Rab_GTPases_membrane_traffic"/>
</dbReference>
<evidence type="ECO:0000313" key="5">
    <source>
        <dbReference type="Proteomes" id="UP000582182"/>
    </source>
</evidence>
<dbReference type="SMART" id="SM00175">
    <property type="entry name" value="RAB"/>
    <property type="match status" value="1"/>
</dbReference>
<feature type="region of interest" description="Disordered" evidence="3">
    <location>
        <begin position="83"/>
        <end position="103"/>
    </location>
</feature>
<name>A0A7L3LS34_9CHAR</name>
<evidence type="ECO:0000313" key="4">
    <source>
        <dbReference type="EMBL" id="NXU57079.1"/>
    </source>
</evidence>
<reference evidence="4 5" key="1">
    <citation type="submission" date="2019-09" db="EMBL/GenBank/DDBJ databases">
        <title>Bird 10,000 Genomes (B10K) Project - Family phase.</title>
        <authorList>
            <person name="Zhang G."/>
        </authorList>
    </citation>
    <scope>NUCLEOTIDE SEQUENCE [LARGE SCALE GENOMIC DNA]</scope>
    <source>
        <strain evidence="4">B10K-DU-029-46</strain>
    </source>
</reference>
<dbReference type="EMBL" id="VZTY01028350">
    <property type="protein sequence ID" value="NXU57079.1"/>
    <property type="molecule type" value="Genomic_DNA"/>
</dbReference>
<dbReference type="SUPFAM" id="SSF52540">
    <property type="entry name" value="P-loop containing nucleoside triphosphate hydrolases"/>
    <property type="match status" value="1"/>
</dbReference>
<sequence>VTGDIPPPAVVLVGHKCDLVAQRAVSEEEARQLATNLGMVAFVETSTRPNLNVEVAFQELAGGIHRALGQGEGTVQRGCGGIRLIPTHTPTRTPTQGETPQRC</sequence>